<dbReference type="GO" id="GO:0016485">
    <property type="term" value="P:protein processing"/>
    <property type="evidence" value="ECO:0007669"/>
    <property type="project" value="TreeGrafter"/>
</dbReference>
<protein>
    <submittedName>
        <fullName evidence="9">Calcium dependent protease</fullName>
    </submittedName>
</protein>
<dbReference type="AlphaFoldDB" id="S2E6L7"/>
<dbReference type="InterPro" id="IPR023828">
    <property type="entry name" value="Peptidase_S8_Ser-AS"/>
</dbReference>
<dbReference type="CDD" id="cd07498">
    <property type="entry name" value="Peptidases_S8_15"/>
    <property type="match status" value="1"/>
</dbReference>
<comment type="similarity">
    <text evidence="4 5">Belongs to the peptidase S8 family.</text>
</comment>
<dbReference type="PROSITE" id="PS51892">
    <property type="entry name" value="SUBTILASE"/>
    <property type="match status" value="1"/>
</dbReference>
<dbReference type="GO" id="GO:0004252">
    <property type="term" value="F:serine-type endopeptidase activity"/>
    <property type="evidence" value="ECO:0007669"/>
    <property type="project" value="UniProtKB-UniRule"/>
</dbReference>
<dbReference type="InterPro" id="IPR023827">
    <property type="entry name" value="Peptidase_S8_Asp-AS"/>
</dbReference>
<name>S2E6L7_INDAL</name>
<dbReference type="InterPro" id="IPR045829">
    <property type="entry name" value="PKD_6"/>
</dbReference>
<dbReference type="OrthoDB" id="9798386at2"/>
<dbReference type="PRINTS" id="PR00723">
    <property type="entry name" value="SUBTILISIN"/>
</dbReference>
<feature type="active site" description="Charge relay system" evidence="4">
    <location>
        <position position="448"/>
    </location>
</feature>
<dbReference type="GO" id="GO:0016020">
    <property type="term" value="C:membrane"/>
    <property type="evidence" value="ECO:0007669"/>
    <property type="project" value="TreeGrafter"/>
</dbReference>
<evidence type="ECO:0000313" key="10">
    <source>
        <dbReference type="Proteomes" id="UP000006073"/>
    </source>
</evidence>
<evidence type="ECO:0000256" key="1">
    <source>
        <dbReference type="ARBA" id="ARBA00022670"/>
    </source>
</evidence>
<sequence>MKTTLTLVLAFLLVGLFYLVPDRALYYWEGDVKHYYSVDTSIALLEFRLDHIESRDLSEDYQEAEAVRIKDDSTIQLITRSRSKLLDRLEAKDITQYPAIRVNGTSGISFVTDEISVMFEQYKGDSDLHGFADRFGLIYLRETSYGAQIFRLRDISKTVAIANHIQENEEVIWSNPNFVHLISLHNDPLYPDQYYLNNTGQFGGTVNIDINAPEAWGLALGCDNIRVAVIDDGVENHEDFDGRVLQGFTAGSNNTNGAPVQNARAHGMACSGIIAATHNNSLGIRGIAPNSRIVPINIFPNTPVPPGAGAATNVEIAEAINWAWQPANGNAHILSNSWGGGSPNVDITNAITDARTLGRGTLGAVVIFSAGNSGTSGVTYPGTVNGVVTVGAINKNGNIWGYSSRGPQLDLVAPSGNTNLNGDVRTTDRMGTNGYESGNYTDRFGGTSGAAPQVSGVVALMLSVDPGLTETQVRTALQNSAIDMGIPGFDNTYGYGRVNAFAAVRAVLPPVNGPALLCSSNSYVLASLPPGGSSPTWSVTPTHLFSGSTSGSGTTANLSPYHHLTSGEATITFTVQTDCGPINIPRTFWVGRPATPGSIIGDTSPSVGSYKNYIVASLPAGATSMSWTLPFCFGCSQPWSFHSGQTSTQMTAVVGDPAGYVQAVGVNSCGNGGASLLYVTPDDDGPCDPCPLIFPNPVSEELVLEWKQKDGSRIDDYVNQYEVALYDMHGFKLLSGHSNASVFRMDIRSLRNGFYYLHIVSDKGLIRRQIRVEK</sequence>
<dbReference type="eggNOG" id="COG3227">
    <property type="taxonomic scope" value="Bacteria"/>
</dbReference>
<dbReference type="SUPFAM" id="SSF52743">
    <property type="entry name" value="Subtilisin-like"/>
    <property type="match status" value="1"/>
</dbReference>
<keyword evidence="2 4" id="KW-0378">Hydrolase</keyword>
<dbReference type="PANTHER" id="PTHR42884:SF14">
    <property type="entry name" value="NEUROENDOCRINE CONVERTASE 1"/>
    <property type="match status" value="1"/>
</dbReference>
<dbReference type="RefSeq" id="WP_009035650.1">
    <property type="nucleotide sequence ID" value="NZ_ALWO02000005.1"/>
</dbReference>
<gene>
    <name evidence="9" type="ORF">A33Q_0138</name>
</gene>
<feature type="domain" description="Secretion system C-terminal sorting" evidence="7">
    <location>
        <begin position="693"/>
        <end position="765"/>
    </location>
</feature>
<dbReference type="Pfam" id="PF18962">
    <property type="entry name" value="Por_Secre_tail"/>
    <property type="match status" value="1"/>
</dbReference>
<dbReference type="InterPro" id="IPR000209">
    <property type="entry name" value="Peptidase_S8/S53_dom"/>
</dbReference>
<keyword evidence="3 4" id="KW-0720">Serine protease</keyword>
<dbReference type="InterPro" id="IPR026444">
    <property type="entry name" value="Secre_tail"/>
</dbReference>
<dbReference type="InterPro" id="IPR015500">
    <property type="entry name" value="Peptidase_S8_subtilisin-rel"/>
</dbReference>
<dbReference type="Gene3D" id="3.40.50.200">
    <property type="entry name" value="Peptidase S8/S53 domain"/>
    <property type="match status" value="1"/>
</dbReference>
<accession>S2E6L7</accession>
<dbReference type="InterPro" id="IPR022398">
    <property type="entry name" value="Peptidase_S8_His-AS"/>
</dbReference>
<reference evidence="9 10" key="1">
    <citation type="journal article" date="2013" name="Genome Announc.">
        <title>Draft Genome Sequence of Indibacter alkaliphilus Strain LW1T, Isolated from Lonar Lake, a Haloalkaline Lake in the Buldana District of Maharashtra, India.</title>
        <authorList>
            <person name="Singh A."/>
            <person name="Kumar Jangir P."/>
            <person name="Sharma R."/>
            <person name="Singh A."/>
            <person name="Kumar Pinnaka A."/>
            <person name="Shivaji S."/>
        </authorList>
    </citation>
    <scope>NUCLEOTIDE SEQUENCE [LARGE SCALE GENOMIC DNA]</scope>
    <source>
        <strain evidence="10">CCUG 57479 / KCTC 22604 / LW1</strain>
    </source>
</reference>
<organism evidence="9 10">
    <name type="scientific">Indibacter alkaliphilus (strain CCUG 57479 / KCTC 22604 / LW1)</name>
    <dbReference type="NCBI Taxonomy" id="1189612"/>
    <lineage>
        <taxon>Bacteria</taxon>
        <taxon>Pseudomonadati</taxon>
        <taxon>Bacteroidota</taxon>
        <taxon>Cytophagia</taxon>
        <taxon>Cytophagales</taxon>
        <taxon>Cyclobacteriaceae</taxon>
    </lineage>
</organism>
<evidence type="ECO:0000313" key="9">
    <source>
        <dbReference type="EMBL" id="EPA00267.1"/>
    </source>
</evidence>
<dbReference type="Pfam" id="PF19408">
    <property type="entry name" value="PKD_6"/>
    <property type="match status" value="1"/>
</dbReference>
<dbReference type="STRING" id="1189612.A33Q_0138"/>
<evidence type="ECO:0000256" key="5">
    <source>
        <dbReference type="RuleBase" id="RU003355"/>
    </source>
</evidence>
<dbReference type="PROSITE" id="PS00137">
    <property type="entry name" value="SUBTILASE_HIS"/>
    <property type="match status" value="1"/>
</dbReference>
<feature type="domain" description="Peptidase S8/S53" evidence="6">
    <location>
        <begin position="224"/>
        <end position="496"/>
    </location>
</feature>
<dbReference type="EMBL" id="ALWO02000005">
    <property type="protein sequence ID" value="EPA00267.1"/>
    <property type="molecule type" value="Genomic_DNA"/>
</dbReference>
<feature type="active site" description="Charge relay system" evidence="4">
    <location>
        <position position="266"/>
    </location>
</feature>
<dbReference type="InterPro" id="IPR036852">
    <property type="entry name" value="Peptidase_S8/S53_dom_sf"/>
</dbReference>
<dbReference type="PANTHER" id="PTHR42884">
    <property type="entry name" value="PROPROTEIN CONVERTASE SUBTILISIN/KEXIN-RELATED"/>
    <property type="match status" value="1"/>
</dbReference>
<evidence type="ECO:0000259" key="6">
    <source>
        <dbReference type="Pfam" id="PF00082"/>
    </source>
</evidence>
<proteinExistence type="inferred from homology"/>
<keyword evidence="1 4" id="KW-0645">Protease</keyword>
<keyword evidence="10" id="KW-1185">Reference proteome</keyword>
<evidence type="ECO:0000259" key="8">
    <source>
        <dbReference type="Pfam" id="PF19408"/>
    </source>
</evidence>
<feature type="domain" description="PKD-like" evidence="8">
    <location>
        <begin position="593"/>
        <end position="677"/>
    </location>
</feature>
<feature type="active site" description="Charge relay system" evidence="4">
    <location>
        <position position="231"/>
    </location>
</feature>
<comment type="caution">
    <text evidence="9">The sequence shown here is derived from an EMBL/GenBank/DDBJ whole genome shotgun (WGS) entry which is preliminary data.</text>
</comment>
<evidence type="ECO:0000259" key="7">
    <source>
        <dbReference type="Pfam" id="PF18962"/>
    </source>
</evidence>
<evidence type="ECO:0000256" key="3">
    <source>
        <dbReference type="ARBA" id="ARBA00022825"/>
    </source>
</evidence>
<dbReference type="Pfam" id="PF00082">
    <property type="entry name" value="Peptidase_S8"/>
    <property type="match status" value="1"/>
</dbReference>
<evidence type="ECO:0000256" key="4">
    <source>
        <dbReference type="PROSITE-ProRule" id="PRU01240"/>
    </source>
</evidence>
<dbReference type="InterPro" id="IPR034054">
    <property type="entry name" value="Pep_S8_PrcA"/>
</dbReference>
<dbReference type="PROSITE" id="PS00138">
    <property type="entry name" value="SUBTILASE_SER"/>
    <property type="match status" value="1"/>
</dbReference>
<evidence type="ECO:0000256" key="2">
    <source>
        <dbReference type="ARBA" id="ARBA00022801"/>
    </source>
</evidence>
<dbReference type="PROSITE" id="PS00136">
    <property type="entry name" value="SUBTILASE_ASP"/>
    <property type="match status" value="1"/>
</dbReference>
<dbReference type="eggNOG" id="COG1404">
    <property type="taxonomic scope" value="Bacteria"/>
</dbReference>
<dbReference type="Proteomes" id="UP000006073">
    <property type="component" value="Unassembled WGS sequence"/>
</dbReference>